<evidence type="ECO:0000256" key="5">
    <source>
        <dbReference type="ARBA" id="ARBA00049288"/>
    </source>
</evidence>
<dbReference type="SUPFAM" id="SSF48256">
    <property type="entry name" value="Citrate synthase"/>
    <property type="match status" value="1"/>
</dbReference>
<evidence type="ECO:0000256" key="3">
    <source>
        <dbReference type="ARBA" id="ARBA00022532"/>
    </source>
</evidence>
<feature type="active site" evidence="8">
    <location>
        <position position="310"/>
    </location>
</feature>
<evidence type="ECO:0000256" key="1">
    <source>
        <dbReference type="ARBA" id="ARBA00004751"/>
    </source>
</evidence>
<dbReference type="PRINTS" id="PR00143">
    <property type="entry name" value="CITRTSNTHASE"/>
</dbReference>
<dbReference type="Proteomes" id="UP000271573">
    <property type="component" value="Chromosome"/>
</dbReference>
<dbReference type="PANTHER" id="PTHR42871">
    <property type="entry name" value="CITRATE SYNTHASE"/>
    <property type="match status" value="1"/>
</dbReference>
<dbReference type="GO" id="GO:0005737">
    <property type="term" value="C:cytoplasm"/>
    <property type="evidence" value="ECO:0007669"/>
    <property type="project" value="InterPro"/>
</dbReference>
<accession>A0A3G9IPE2</accession>
<dbReference type="InterPro" id="IPR016143">
    <property type="entry name" value="Citrate_synth-like_sm_a-sub"/>
</dbReference>
<gene>
    <name evidence="11" type="primary">gltA</name>
    <name evidence="11" type="ORF">Back2_22220</name>
</gene>
<dbReference type="InterPro" id="IPR002020">
    <property type="entry name" value="Citrate_synthase"/>
</dbReference>
<evidence type="ECO:0000313" key="12">
    <source>
        <dbReference type="Proteomes" id="UP000271573"/>
    </source>
</evidence>
<keyword evidence="4 7" id="KW-0808">Transferase</keyword>
<dbReference type="PIRSF" id="PIRSF001369">
    <property type="entry name" value="Citrate_synth"/>
    <property type="match status" value="1"/>
</dbReference>
<dbReference type="FunFam" id="1.10.580.10:FF:000005">
    <property type="entry name" value="Citrate synthase"/>
    <property type="match status" value="1"/>
</dbReference>
<name>A0A3G9IPE2_9ACTN</name>
<evidence type="ECO:0000256" key="2">
    <source>
        <dbReference type="ARBA" id="ARBA00010566"/>
    </source>
</evidence>
<evidence type="ECO:0000256" key="6">
    <source>
        <dbReference type="NCBIfam" id="TIGR01798"/>
    </source>
</evidence>
<reference evidence="11 12" key="1">
    <citation type="submission" date="2018-11" db="EMBL/GenBank/DDBJ databases">
        <title>Complete genome sequence of Nocardioides baekrokdamisoli strain KCTC 39748.</title>
        <authorList>
            <person name="Kang S.W."/>
            <person name="Lee K.C."/>
            <person name="Kim K.K."/>
            <person name="Kim J.S."/>
            <person name="Kim D.S."/>
            <person name="Ko S.H."/>
            <person name="Yang S.H."/>
            <person name="Shin Y.K."/>
            <person name="Lee J.S."/>
        </authorList>
    </citation>
    <scope>NUCLEOTIDE SEQUENCE [LARGE SCALE GENOMIC DNA]</scope>
    <source>
        <strain evidence="11 12">KCTC 39748</strain>
    </source>
</reference>
<protein>
    <recommendedName>
        <fullName evidence="6 7">Citrate synthase</fullName>
    </recommendedName>
</protein>
<evidence type="ECO:0000256" key="8">
    <source>
        <dbReference type="PIRSR" id="PIRSR001369-1"/>
    </source>
</evidence>
<keyword evidence="3 9" id="KW-0816">Tricarboxylic acid cycle</keyword>
<feature type="active site" evidence="8">
    <location>
        <position position="366"/>
    </location>
</feature>
<evidence type="ECO:0000256" key="9">
    <source>
        <dbReference type="RuleBase" id="RU003370"/>
    </source>
</evidence>
<dbReference type="Gene3D" id="1.10.580.10">
    <property type="entry name" value="Citrate Synthase, domain 1"/>
    <property type="match status" value="1"/>
</dbReference>
<dbReference type="GO" id="GO:0006099">
    <property type="term" value="P:tricarboxylic acid cycle"/>
    <property type="evidence" value="ECO:0007669"/>
    <property type="project" value="UniProtKB-UniRule"/>
</dbReference>
<dbReference type="KEGG" id="nbe:Back2_22220"/>
<dbReference type="InterPro" id="IPR024176">
    <property type="entry name" value="Citrate_synthase_bac-typ"/>
</dbReference>
<dbReference type="PROSITE" id="PS00480">
    <property type="entry name" value="CITRATE_SYNTHASE"/>
    <property type="match status" value="1"/>
</dbReference>
<evidence type="ECO:0000256" key="4">
    <source>
        <dbReference type="ARBA" id="ARBA00022679"/>
    </source>
</evidence>
<dbReference type="InterPro" id="IPR010953">
    <property type="entry name" value="Citrate_synthase_typ-I"/>
</dbReference>
<dbReference type="GO" id="GO:0032787">
    <property type="term" value="P:monocarboxylic acid metabolic process"/>
    <property type="evidence" value="ECO:0007669"/>
    <property type="project" value="UniProtKB-ARBA"/>
</dbReference>
<dbReference type="InterPro" id="IPR016142">
    <property type="entry name" value="Citrate_synth-like_lrg_a-sub"/>
</dbReference>
<sequence length="433" mass="48572">MSVDPTNSLTVRDNRTGAEYDIPITDGTIRAADLGQIKLPGDLSGLATYDPGFTNTASCRSSVTYIDGDNGVLEYRGYPIEQLAEQSTFLEVAYLLIHGALPTEAEYKNWEHHITFHTYVHENVKSFMQGFRYDAHPMGMLMASVGALSTFYPESVNIHDADNRNIQIIRMIAKMPTLGAWAFRHAQGKPYVYPDNNLSYTANFLSMLFKMSETRYHPDERIVRALDTLLILHADHEQNASTNAVRSVGSTQVDPYSAVASGVGALFGPLHGGANEAVLRMLKRIGSVENIPAFIEGVKAGNERLMGFGHRVYKNYDPRAKLIKKACDDVFEVTGVNPLLKIAQELEKIALNDEYFVKRRLYPNVDFYSGLIYEALQFPPEMFTVLFAIGRTPGWLAQWLELTTDKDQKIARPKQIYTGARGQLYVPQSQRWA</sequence>
<dbReference type="Pfam" id="PF00285">
    <property type="entry name" value="Citrate_synt"/>
    <property type="match status" value="1"/>
</dbReference>
<evidence type="ECO:0000256" key="10">
    <source>
        <dbReference type="RuleBase" id="RU003406"/>
    </source>
</evidence>
<dbReference type="InterPro" id="IPR036969">
    <property type="entry name" value="Citrate_synthase_sf"/>
</dbReference>
<dbReference type="UniPathway" id="UPA00223">
    <property type="reaction ID" value="UER00717"/>
</dbReference>
<dbReference type="NCBIfam" id="NF004126">
    <property type="entry name" value="PRK05614.1"/>
    <property type="match status" value="1"/>
</dbReference>
<dbReference type="FunFam" id="1.10.230.10:FF:000002">
    <property type="entry name" value="Citrate synthase"/>
    <property type="match status" value="1"/>
</dbReference>
<dbReference type="AlphaFoldDB" id="A0A3G9IPE2"/>
<comment type="pathway">
    <text evidence="1 9">Carbohydrate metabolism; tricarboxylic acid cycle; isocitrate from oxaloacetate: step 1/2.</text>
</comment>
<dbReference type="InterPro" id="IPR019810">
    <property type="entry name" value="Citrate_synthase_AS"/>
</dbReference>
<comment type="similarity">
    <text evidence="2 7 10">Belongs to the citrate synthase family.</text>
</comment>
<keyword evidence="12" id="KW-1185">Reference proteome</keyword>
<dbReference type="PANTHER" id="PTHR42871:SF1">
    <property type="entry name" value="CITRATE SYNTHASE"/>
    <property type="match status" value="1"/>
</dbReference>
<dbReference type="Gene3D" id="1.10.230.10">
    <property type="entry name" value="Cytochrome P450-Terp, domain 2"/>
    <property type="match status" value="1"/>
</dbReference>
<proteinExistence type="inferred from homology"/>
<evidence type="ECO:0000313" key="11">
    <source>
        <dbReference type="EMBL" id="BBH17935.1"/>
    </source>
</evidence>
<dbReference type="GO" id="GO:0036440">
    <property type="term" value="F:citrate synthase activity"/>
    <property type="evidence" value="ECO:0007669"/>
    <property type="project" value="UniProtKB-EC"/>
</dbReference>
<evidence type="ECO:0000256" key="7">
    <source>
        <dbReference type="PIRNR" id="PIRNR001369"/>
    </source>
</evidence>
<organism evidence="11 12">
    <name type="scientific">Nocardioides baekrokdamisoli</name>
    <dbReference type="NCBI Taxonomy" id="1804624"/>
    <lineage>
        <taxon>Bacteria</taxon>
        <taxon>Bacillati</taxon>
        <taxon>Actinomycetota</taxon>
        <taxon>Actinomycetes</taxon>
        <taxon>Propionibacteriales</taxon>
        <taxon>Nocardioidaceae</taxon>
        <taxon>Nocardioides</taxon>
    </lineage>
</organism>
<dbReference type="NCBIfam" id="TIGR01798">
    <property type="entry name" value="cit_synth_I"/>
    <property type="match status" value="1"/>
</dbReference>
<comment type="catalytic activity">
    <reaction evidence="5 9">
        <text>oxaloacetate + acetyl-CoA + H2O = citrate + CoA + H(+)</text>
        <dbReference type="Rhea" id="RHEA:16845"/>
        <dbReference type="ChEBI" id="CHEBI:15377"/>
        <dbReference type="ChEBI" id="CHEBI:15378"/>
        <dbReference type="ChEBI" id="CHEBI:16452"/>
        <dbReference type="ChEBI" id="CHEBI:16947"/>
        <dbReference type="ChEBI" id="CHEBI:57287"/>
        <dbReference type="ChEBI" id="CHEBI:57288"/>
        <dbReference type="EC" id="2.3.3.16"/>
    </reaction>
</comment>
<dbReference type="RefSeq" id="WP_231998698.1">
    <property type="nucleotide sequence ID" value="NZ_AP019307.1"/>
</dbReference>
<dbReference type="EMBL" id="AP019307">
    <property type="protein sequence ID" value="BBH17935.1"/>
    <property type="molecule type" value="Genomic_DNA"/>
</dbReference>